<evidence type="ECO:0000313" key="4">
    <source>
        <dbReference type="Proteomes" id="UP001501706"/>
    </source>
</evidence>
<proteinExistence type="inferred from homology"/>
<feature type="signal peptide" evidence="2">
    <location>
        <begin position="1"/>
        <end position="20"/>
    </location>
</feature>
<name>A0ABN1CLZ1_9BURK</name>
<dbReference type="InterPro" id="IPR005064">
    <property type="entry name" value="BUG"/>
</dbReference>
<evidence type="ECO:0008006" key="5">
    <source>
        <dbReference type="Google" id="ProtNLM"/>
    </source>
</evidence>
<sequence length="103" mass="10774">MKHTALALTIMTGALGAAHAQDYPTRPIRLIAPFAAGSSVDILARALAQPLSRQLGQPVVVENKGGAGGNIGVDMVAKAPKDGYTIGVESRTIIRPPMEQMRV</sequence>
<organism evidence="3 4">
    <name type="scientific">Pigmentiphaga daeguensis</name>
    <dbReference type="NCBI Taxonomy" id="414049"/>
    <lineage>
        <taxon>Bacteria</taxon>
        <taxon>Pseudomonadati</taxon>
        <taxon>Pseudomonadota</taxon>
        <taxon>Betaproteobacteria</taxon>
        <taxon>Burkholderiales</taxon>
        <taxon>Alcaligenaceae</taxon>
        <taxon>Pigmentiphaga</taxon>
    </lineage>
</organism>
<reference evidence="3 4" key="1">
    <citation type="journal article" date="2019" name="Int. J. Syst. Evol. Microbiol.">
        <title>The Global Catalogue of Microorganisms (GCM) 10K type strain sequencing project: providing services to taxonomists for standard genome sequencing and annotation.</title>
        <authorList>
            <consortium name="The Broad Institute Genomics Platform"/>
            <consortium name="The Broad Institute Genome Sequencing Center for Infectious Disease"/>
            <person name="Wu L."/>
            <person name="Ma J."/>
        </authorList>
    </citation>
    <scope>NUCLEOTIDE SEQUENCE [LARGE SCALE GENOMIC DNA]</scope>
    <source>
        <strain evidence="3 4">JCM 14330</strain>
    </source>
</reference>
<evidence type="ECO:0000313" key="3">
    <source>
        <dbReference type="EMBL" id="GAA0521785.1"/>
    </source>
</evidence>
<dbReference type="Gene3D" id="3.40.190.150">
    <property type="entry name" value="Bordetella uptake gene, domain 1"/>
    <property type="match status" value="1"/>
</dbReference>
<dbReference type="EMBL" id="BAAAEN010000021">
    <property type="protein sequence ID" value="GAA0521785.1"/>
    <property type="molecule type" value="Genomic_DNA"/>
</dbReference>
<protein>
    <recommendedName>
        <fullName evidence="5">Tripartite tricarboxylate transporter family receptor</fullName>
    </recommendedName>
</protein>
<dbReference type="PANTHER" id="PTHR42928">
    <property type="entry name" value="TRICARBOXYLATE-BINDING PROTEIN"/>
    <property type="match status" value="1"/>
</dbReference>
<keyword evidence="4" id="KW-1185">Reference proteome</keyword>
<dbReference type="InterPro" id="IPR042100">
    <property type="entry name" value="Bug_dom1"/>
</dbReference>
<dbReference type="Pfam" id="PF03401">
    <property type="entry name" value="TctC"/>
    <property type="match status" value="1"/>
</dbReference>
<gene>
    <name evidence="3" type="ORF">GCM10009097_44110</name>
</gene>
<evidence type="ECO:0000256" key="1">
    <source>
        <dbReference type="ARBA" id="ARBA00006987"/>
    </source>
</evidence>
<comment type="caution">
    <text evidence="3">The sequence shown here is derived from an EMBL/GenBank/DDBJ whole genome shotgun (WGS) entry which is preliminary data.</text>
</comment>
<comment type="similarity">
    <text evidence="1">Belongs to the UPF0065 (bug) family.</text>
</comment>
<keyword evidence="2" id="KW-0732">Signal</keyword>
<feature type="chain" id="PRO_5046300850" description="Tripartite tricarboxylate transporter family receptor" evidence="2">
    <location>
        <begin position="21"/>
        <end position="103"/>
    </location>
</feature>
<dbReference type="PANTHER" id="PTHR42928:SF5">
    <property type="entry name" value="BLR1237 PROTEIN"/>
    <property type="match status" value="1"/>
</dbReference>
<accession>A0ABN1CLZ1</accession>
<dbReference type="Proteomes" id="UP001501706">
    <property type="component" value="Unassembled WGS sequence"/>
</dbReference>
<evidence type="ECO:0000256" key="2">
    <source>
        <dbReference type="SAM" id="SignalP"/>
    </source>
</evidence>